<proteinExistence type="predicted"/>
<reference evidence="1" key="1">
    <citation type="journal article" date="2021" name="Proc. Natl. Acad. Sci. U.S.A.">
        <title>A Catalog of Tens of Thousands of Viruses from Human Metagenomes Reveals Hidden Associations with Chronic Diseases.</title>
        <authorList>
            <person name="Tisza M.J."/>
            <person name="Buck C.B."/>
        </authorList>
    </citation>
    <scope>NUCLEOTIDE SEQUENCE</scope>
    <source>
        <strain evidence="1">CtZi05</strain>
    </source>
</reference>
<dbReference type="EMBL" id="BK015032">
    <property type="protein sequence ID" value="DAD87968.1"/>
    <property type="molecule type" value="Genomic_DNA"/>
</dbReference>
<organism evidence="1">
    <name type="scientific">Siphoviridae sp. ctZi05</name>
    <dbReference type="NCBI Taxonomy" id="2826385"/>
    <lineage>
        <taxon>Viruses</taxon>
        <taxon>Duplodnaviria</taxon>
        <taxon>Heunggongvirae</taxon>
        <taxon>Uroviricota</taxon>
        <taxon>Caudoviricetes</taxon>
    </lineage>
</organism>
<sequence>MQHAGGLGLLQGAAADELAVAALDGARRAPVGQRHVDAGVARERDAVELLQAEADGVDVVGGERAVAQLLDADAVPVLHALAGVVHRERLHADVAADGVHDRGHVRRDGQHVGVARERGEQRVHLRGESERRRLVERREVHGARELGARVLQRLGQAVEALLLGRGVACDQRCVELADDGVLRLRHLELVEVLGGGLGHTVHLPLARQDARLGGDALDLDLGGLGLLVERAERGGGAGLDALVGVDEIGRAVRGQAVVERHHVEDVAVGDELVDEALLELVLRVDGEFRQCGSHRCSLLLQGREALLDGLCRASSRRPCGRCARRHRGHCRGGLEQVGELGFDLGHVRALGLAVVGQLHAVEIDVRHGSDGVDALGRQQRALDRPALRLLGVPGVDRVDVGLRVRDGLPGRLGVGAVQLGQALADGLERLRHDAGDLLLLVRLALGAALLGLRFRLRRRRGRLGSGLRCRSGRGRGCRCWCRCRCGLRRCFCSQFLLLRRVWYALPCALDGAPLRSGRADAAPLRSALAMAAWWGRCHRRMKKPPRRAAGVRWCARSRHRLARRRPGACRRRWRLLRPRRSPRRSCRRC</sequence>
<protein>
    <submittedName>
        <fullName evidence="1">Uncharacterized protein</fullName>
    </submittedName>
</protein>
<evidence type="ECO:0000313" key="1">
    <source>
        <dbReference type="EMBL" id="DAD87968.1"/>
    </source>
</evidence>
<name>A0A8S5N0G6_9CAUD</name>
<accession>A0A8S5N0G6</accession>